<keyword evidence="1" id="KW-1133">Transmembrane helix</keyword>
<dbReference type="Proteomes" id="UP001221757">
    <property type="component" value="Unassembled WGS sequence"/>
</dbReference>
<keyword evidence="3" id="KW-1185">Reference proteome</keyword>
<name>A0AAD7DKT4_MYCRO</name>
<gene>
    <name evidence="2" type="ORF">B0H17DRAFT_1132652</name>
</gene>
<organism evidence="2 3">
    <name type="scientific">Mycena rosella</name>
    <name type="common">Pink bonnet</name>
    <name type="synonym">Agaricus rosellus</name>
    <dbReference type="NCBI Taxonomy" id="1033263"/>
    <lineage>
        <taxon>Eukaryota</taxon>
        <taxon>Fungi</taxon>
        <taxon>Dikarya</taxon>
        <taxon>Basidiomycota</taxon>
        <taxon>Agaricomycotina</taxon>
        <taxon>Agaricomycetes</taxon>
        <taxon>Agaricomycetidae</taxon>
        <taxon>Agaricales</taxon>
        <taxon>Marasmiineae</taxon>
        <taxon>Mycenaceae</taxon>
        <taxon>Mycena</taxon>
    </lineage>
</organism>
<evidence type="ECO:0000256" key="1">
    <source>
        <dbReference type="SAM" id="Phobius"/>
    </source>
</evidence>
<keyword evidence="1" id="KW-0472">Membrane</keyword>
<feature type="transmembrane region" description="Helical" evidence="1">
    <location>
        <begin position="53"/>
        <end position="76"/>
    </location>
</feature>
<accession>A0AAD7DKT4</accession>
<reference evidence="2" key="1">
    <citation type="submission" date="2023-03" db="EMBL/GenBank/DDBJ databases">
        <title>Massive genome expansion in bonnet fungi (Mycena s.s.) driven by repeated elements and novel gene families across ecological guilds.</title>
        <authorList>
            <consortium name="Lawrence Berkeley National Laboratory"/>
            <person name="Harder C.B."/>
            <person name="Miyauchi S."/>
            <person name="Viragh M."/>
            <person name="Kuo A."/>
            <person name="Thoen E."/>
            <person name="Andreopoulos B."/>
            <person name="Lu D."/>
            <person name="Skrede I."/>
            <person name="Drula E."/>
            <person name="Henrissat B."/>
            <person name="Morin E."/>
            <person name="Kohler A."/>
            <person name="Barry K."/>
            <person name="LaButti K."/>
            <person name="Morin E."/>
            <person name="Salamov A."/>
            <person name="Lipzen A."/>
            <person name="Mereny Z."/>
            <person name="Hegedus B."/>
            <person name="Baldrian P."/>
            <person name="Stursova M."/>
            <person name="Weitz H."/>
            <person name="Taylor A."/>
            <person name="Grigoriev I.V."/>
            <person name="Nagy L.G."/>
            <person name="Martin F."/>
            <person name="Kauserud H."/>
        </authorList>
    </citation>
    <scope>NUCLEOTIDE SEQUENCE</scope>
    <source>
        <strain evidence="2">CBHHK067</strain>
    </source>
</reference>
<evidence type="ECO:0000313" key="3">
    <source>
        <dbReference type="Proteomes" id="UP001221757"/>
    </source>
</evidence>
<comment type="caution">
    <text evidence="2">The sequence shown here is derived from an EMBL/GenBank/DDBJ whole genome shotgun (WGS) entry which is preliminary data.</text>
</comment>
<evidence type="ECO:0000313" key="2">
    <source>
        <dbReference type="EMBL" id="KAJ7693179.1"/>
    </source>
</evidence>
<protein>
    <submittedName>
        <fullName evidence="2">Uncharacterized protein</fullName>
    </submittedName>
</protein>
<sequence length="178" mass="19336">MGGISCLFQVLLLVEYCFLARPAVLGIVASPVRLHGITACVQLVSQPCRLDMGGISCMLPGLFIVFGIAVVLSDVFRRDHNVMTHNEKPAKLLQADAVSLFQPGSIIEGAIEVIPNELLDREEDGGNGFKDGWDPTMTMSDHSAGLARATARQRLLTNMEHLDLPEAIGILPYMTFSK</sequence>
<dbReference type="AlphaFoldDB" id="A0AAD7DKT4"/>
<dbReference type="EMBL" id="JARKIE010000047">
    <property type="protein sequence ID" value="KAJ7693179.1"/>
    <property type="molecule type" value="Genomic_DNA"/>
</dbReference>
<keyword evidence="1" id="KW-0812">Transmembrane</keyword>
<proteinExistence type="predicted"/>